<dbReference type="GO" id="GO:0005096">
    <property type="term" value="F:GTPase activator activity"/>
    <property type="evidence" value="ECO:0007669"/>
    <property type="project" value="TreeGrafter"/>
</dbReference>
<protein>
    <submittedName>
        <fullName evidence="2">Rab-GTPase-TBC domain-containing protein</fullName>
    </submittedName>
</protein>
<dbReference type="GO" id="GO:0031267">
    <property type="term" value="F:small GTPase binding"/>
    <property type="evidence" value="ECO:0007669"/>
    <property type="project" value="TreeGrafter"/>
</dbReference>
<dbReference type="PANTHER" id="PTHR47219">
    <property type="entry name" value="RAB GTPASE-ACTIVATING PROTEIN 1-LIKE"/>
    <property type="match status" value="1"/>
</dbReference>
<dbReference type="EMBL" id="GDID01003004">
    <property type="protein sequence ID" value="JAP93602.1"/>
    <property type="molecule type" value="Transcribed_RNA"/>
</dbReference>
<reference evidence="2" key="1">
    <citation type="submission" date="2015-07" db="EMBL/GenBank/DDBJ databases">
        <title>Adaptation to a free-living lifestyle via gene acquisitions in the diplomonad Trepomonas sp. PC1.</title>
        <authorList>
            <person name="Xu F."/>
            <person name="Jerlstrom-Hultqvist J."/>
            <person name="Kolisko M."/>
            <person name="Simpson A.G.B."/>
            <person name="Roger A.J."/>
            <person name="Svard S.G."/>
            <person name="Andersson J.O."/>
        </authorList>
    </citation>
    <scope>NUCLEOTIDE SEQUENCE</scope>
    <source>
        <strain evidence="2">PC1</strain>
    </source>
</reference>
<dbReference type="Gene3D" id="1.10.472.80">
    <property type="entry name" value="Ypt/Rab-GAP domain of gyp1p, domain 3"/>
    <property type="match status" value="1"/>
</dbReference>
<dbReference type="AlphaFoldDB" id="A0A146K9R4"/>
<organism evidence="2">
    <name type="scientific">Trepomonas sp. PC1</name>
    <dbReference type="NCBI Taxonomy" id="1076344"/>
    <lineage>
        <taxon>Eukaryota</taxon>
        <taxon>Metamonada</taxon>
        <taxon>Diplomonadida</taxon>
        <taxon>Hexamitidae</taxon>
        <taxon>Hexamitinae</taxon>
        <taxon>Trepomonas</taxon>
    </lineage>
</organism>
<gene>
    <name evidence="2" type="ORF">TPC1_14057</name>
</gene>
<dbReference type="SMART" id="SM00164">
    <property type="entry name" value="TBC"/>
    <property type="match status" value="1"/>
</dbReference>
<dbReference type="InterPro" id="IPR050302">
    <property type="entry name" value="Rab_GAP_TBC_domain"/>
</dbReference>
<feature type="non-terminal residue" evidence="2">
    <location>
        <position position="1"/>
    </location>
</feature>
<feature type="non-terminal residue" evidence="2">
    <location>
        <position position="347"/>
    </location>
</feature>
<dbReference type="InterPro" id="IPR000195">
    <property type="entry name" value="Rab-GAP-TBC_dom"/>
</dbReference>
<name>A0A146K9R4_9EUKA</name>
<dbReference type="PROSITE" id="PS50086">
    <property type="entry name" value="TBC_RABGAP"/>
    <property type="match status" value="1"/>
</dbReference>
<dbReference type="InterPro" id="IPR035969">
    <property type="entry name" value="Rab-GAP_TBC_sf"/>
</dbReference>
<dbReference type="Gene3D" id="1.10.10.750">
    <property type="entry name" value="Ypt/Rab-GAP domain of gyp1p, domain 1"/>
    <property type="match status" value="1"/>
</dbReference>
<dbReference type="Pfam" id="PF00566">
    <property type="entry name" value="RabGAP-TBC"/>
    <property type="match status" value="1"/>
</dbReference>
<feature type="domain" description="Rab-GAP TBC" evidence="1">
    <location>
        <begin position="63"/>
        <end position="255"/>
    </location>
</feature>
<dbReference type="Gene3D" id="1.10.8.270">
    <property type="entry name" value="putative rabgap domain of human tbc1 domain family member 14 like domains"/>
    <property type="match status" value="1"/>
</dbReference>
<evidence type="ECO:0000313" key="2">
    <source>
        <dbReference type="EMBL" id="JAP93602.1"/>
    </source>
</evidence>
<dbReference type="PANTHER" id="PTHR47219:SF9">
    <property type="entry name" value="GTPASE ACTIVATING PROTEIN AND CENTROSOME-ASSOCIATED, ISOFORM B"/>
    <property type="match status" value="1"/>
</dbReference>
<sequence length="347" mass="41816">PEKQRFKVQKPKIFPPLTTNPRKSLEQEYQLEQEWEKLLFQNNQMRKTTPDHVKSIKHLVRKGIPNKYRQLAWQILTNSFELCKQNEQPNHSQYCEYLKLEIEDAVSAQILKDIDRTSPSLKFFRDEKHLRQLFRILKAYTAHAREHEYTQGMAFPAAFFLYYMPEEQAYWAYYQLMQKYGCVYMNGFQRSFQMFEVASKLLQKYNNKFYQHITNLDMRLDLQQMFCGKILWGFMVKDFSFQLSLRLFDQLLCEGDKTFYRAFLAYCKWLQKGQVLKTKLQPGQPGYEEEFNKINLDGKGVSILSLPYSETMEKMQKQDEQIMDDEEFVKIMLSYTFSTKEMQEYDR</sequence>
<dbReference type="SUPFAM" id="SSF47923">
    <property type="entry name" value="Ypt/Rab-GAP domain of gyp1p"/>
    <property type="match status" value="2"/>
</dbReference>
<accession>A0A146K9R4</accession>
<evidence type="ECO:0000259" key="1">
    <source>
        <dbReference type="PROSITE" id="PS50086"/>
    </source>
</evidence>
<proteinExistence type="predicted"/>